<evidence type="ECO:0000256" key="1">
    <source>
        <dbReference type="SAM" id="SignalP"/>
    </source>
</evidence>
<dbReference type="Proteomes" id="UP000179243">
    <property type="component" value="Unassembled WGS sequence"/>
</dbReference>
<dbReference type="SMART" id="SM00736">
    <property type="entry name" value="CADG"/>
    <property type="match status" value="1"/>
</dbReference>
<gene>
    <name evidence="3" type="ORF">A2519_03290</name>
</gene>
<dbReference type="Gene3D" id="2.60.40.10">
    <property type="entry name" value="Immunoglobulins"/>
    <property type="match status" value="7"/>
</dbReference>
<proteinExistence type="predicted"/>
<dbReference type="Gene3D" id="2.60.40.4070">
    <property type="match status" value="1"/>
</dbReference>
<evidence type="ECO:0000313" key="3">
    <source>
        <dbReference type="EMBL" id="OGK05433.1"/>
    </source>
</evidence>
<dbReference type="Pfam" id="PF19077">
    <property type="entry name" value="Big_13"/>
    <property type="match status" value="1"/>
</dbReference>
<evidence type="ECO:0000313" key="4">
    <source>
        <dbReference type="Proteomes" id="UP000179243"/>
    </source>
</evidence>
<dbReference type="NCBIfam" id="TIGR04183">
    <property type="entry name" value="Por_Secre_tail"/>
    <property type="match status" value="1"/>
</dbReference>
<dbReference type="InterPro" id="IPR044016">
    <property type="entry name" value="Big_13"/>
</dbReference>
<organism evidence="3 4">
    <name type="scientific">Candidatus Raymondbacteria bacterium RIFOXYD12_FULL_49_13</name>
    <dbReference type="NCBI Taxonomy" id="1817890"/>
    <lineage>
        <taxon>Bacteria</taxon>
        <taxon>Raymondiibacteriota</taxon>
    </lineage>
</organism>
<accession>A0A1F7FFN4</accession>
<dbReference type="InterPro" id="IPR026444">
    <property type="entry name" value="Secre_tail"/>
</dbReference>
<protein>
    <recommendedName>
        <fullName evidence="2">Dystroglycan-type cadherin-like domain-containing protein</fullName>
    </recommendedName>
</protein>
<comment type="caution">
    <text evidence="3">The sequence shown here is derived from an EMBL/GenBank/DDBJ whole genome shotgun (WGS) entry which is preliminary data.</text>
</comment>
<dbReference type="InterPro" id="IPR015919">
    <property type="entry name" value="Cadherin-like_sf"/>
</dbReference>
<name>A0A1F7FFN4_UNCRA</name>
<sequence length="3001" mass="319346">MKSINYSAMFALLCAAASLSAAVTGFTPDRFQNTIVSVAAEDQYYNDMCPALLYSTYNAGQFIAYRDDNGYSNGALRMVRVSDTGTIIGPIEINSDNTASLSNVNVVPSGVYSIVCWQRGTTIYMARRYYSCTPYTGGSWSGYTTGKPIINTTGSKSYVSMIPDGSSGAIICWREYRGSYYRIFVQKVDYLGNPKWGANGREVCMATGFSMSKPSIIPDNVGGAIVVWYDSHGSTGYDIYAQRVSGADSASFNLNWGTNGVGVSTPMAGDQYIYNLCSDDSAGVFVTFQANLGTTGEDIYVQRVNLNGSRRSTAGGVVVCNAAGDQKNPVIAAFSASEYGKQAYIAWQDYRDTASVSNIYACRAYCSGTSSIYASSYWSSTTGKLICNAPGMQSVPHIVLDSVSTNPGVVLAWSDERNGSSEDDVYAARFDYYGNAVSGWTTTNGISIAEGPAQQGYTGFQLMRDDANSDDLKFVWVNYGNASNSYDLVMQKENMAGTFIDRIPPSTPSLYTEPDQNDNTPYLDWTTASGAIMYFFQFSTSSSFIPLVYNDSLTASAITLPAGYAGNDTYYWRVRCRDIGGNYSSYSTTGSFRIDTLAPYWSNPSISDGDTTSDRRPTLSAIFHDLGVVPPHEGAIVMKLDGATVSHTRFRETISFAPTADLSDQVWHRVTWFVPDSVGNGGVNDTFVVDFFVNSTMNDLTPPNLKYPEPANNGLVNMRQPLIRCVASDASKIDPSYLIFKIDNNVYPAVFADGYISYTPAFDLADGQHTVFARIADSSTNHNLDTLIWSFTVDATLPGKIVFSPSLPHATNLDTLVITGTAEKKALVYLYCGAWYIYGNTGASTSFSFNVPLVAGQNMIYGYQRDSAGNNSAYDTIYVNQDKVSPDAPVINTALLPTYTTLSLVQVQGTGEKKALVRVYNNGSLKGADSTDAAGAFSAACSLSSGNNQIAAQQIDSVGNIGSYSTAITVVRDTSKPVIDSTYPAHFDTIISQTPTVRVALHDIGDAGLNADSLFLYVDGVKKTATWDGTRLIYTMVLSLTDKAWHYLKVRAVDQAGNSSLWDSTAFYVDKSANDNIPPVISGVQPLHSVIAPRPQISAIANDLENGIDAASIKLFVDGTVRIHSFTPATGLITWSPSTNPAQGVHRCSLYVTDASLNHNSADTAWSFLIDSDPPSIPVLGSIASPTKAVFITVIGTTSPLATVDLYRNGGATPIASTMSGTGGSFSIDSVVLTYGSNSLTAKAIDSLGNTSTASTPVTVFMDNIAPHLISTSPDSGDTIGVTTPIIALTVSDSNGAGVNPDSVKGFMDGTRIPASSISYTGNVFTYQDVTHPLAHGVLHAFTLVLQDLVGNVSDTALIHLFVDTLTAETAPPVFSQRTPRPDTTINAGSVTISVQVSDISGVNPASIRMELDGAAVSHTFASSQVSFTSSTLSDGRHTVKAVAADLSSNANIDSVTWSFSIDMHAPLAPVVFQVATPTNSSNITIMGTAEKRSQVTIFRNSVAAGSAATGTNDTFTVSLTLTEGENRITAEARDTAGNVSTKSAAMTVVLDTRQPEISNISPANGEAVTFATPLVSATLFDSASGIRAAMCALHVINVDLDDTVSVPAQVTYTPATRIISWQPQTNLVDSTLYRIVVVAADLAGNTKTQSSEFTTNLAGTDQTPPQITAYQPTGTIISRLPAISAIVTDQSGIAYDSTVLMLDNTPVSYTIDSAAGRISYQPTVALTESLTYSVELKAYDALYNSRTQGWSFVIDATAPAAPVVTGIPSLTKNASISISGTAEARAKIEVLMLAVVTDTGSANASGSFNVTGVDLAEGSNAISLRAVDGAGNKSVATTPITVVRDSKAPYLVSLSPAAAETTSFQPSIAAQVSDSGSGIDSATVVLLLDGDSIATVYAAGRAIPGSTAVLSNGTHTIAVIAADRAGNVLTTTSVQFFADSSYVDNVPPSFSGMMPAHNSKTSDPRPEISVTVSDASSDIDSASLRLLVNLSPAAGVVFNRTAGTVTFRPSADLDEGWNYVQIVASDEANNADTLEWRFYVDVTPPAVPALLTAQDTLVSGDVITLRASATQGASLDLYRDSALIKEMASLISDTVDIVDVPLHTGENLFWLVARDEVGNASTPSDTLRVIYNTAAPVIANSANDILAVEDSAYSLQIVASDADGQQLYYTILRPANPDSLFMAIDSNGLFTWDPQYPANDVLVRIMVDDGYGYADTITFSATAIPVNDPPVLAGAADTTITIVDSVRIEFTVTDDDDATFDAVGVLGAPVSSMRVIALGGSRYALVFFADSAFNGTIRLFAFDGADTTYLSFVLTVNVTASSGFIVAADTTRILLADNGDTVRLFFPPQSGFDNERVAIQKLVPAADDTLPNTIEMVGAIYSFTGPDSGFSALLSLPVPSLFSGSASHLMIFRRSAKGASWQAVFPLDSLDRLGYVCAWLHSFSQYALGLDSTAPAVAIDSVTSSYRVYGTVTENIPNPAITLLYREPGATAIALSITKATVSGAASFSATIPSAFVTNADYGFEYWLTVSDGLQSAACKHRTVGKTLATASVPQGTVPAARFTMVSLPFSVDTPSPDSVFASLITSDTLDWRIGRWQASGADNGVYIDHEPGGSASLLAMAPGTAVWVYSKQGQAQALALGSARSTPLVTADSLTQAFPVALRQGWNQVGNPFAFTVNAADVVLDTNTVQRAFYAYNSADESYAPTDSIRPYHGYWVFASTPDTILFPSLQPGTNSLAKQCSGPGSWNLRFSFSQGSWTDAIELGETGLATDGRDNAFDHIGPPALLKEFRVSIPHPEWRQWASRYYMSDYRNSETDGNTWPLCLSAQPSSAKTVRYMLTTDGIAGVPENENLFLLVPDGNVLVDMRKQAEIPIFATGAKPDVSLAVIAGSMDYVRQHSGTARELPAATAIAQNYPNPFNPATAINYQLKEPGRVTLDIYDLKGRLVTRLVENKFHTYGYYKIAWNGRDARSRDVASGVYVYRIQAGRYVKTLKMVMMK</sequence>
<dbReference type="InterPro" id="IPR006644">
    <property type="entry name" value="Cadg"/>
</dbReference>
<keyword evidence="1" id="KW-0732">Signal</keyword>
<dbReference type="EMBL" id="MFYX01000056">
    <property type="protein sequence ID" value="OGK05433.1"/>
    <property type="molecule type" value="Genomic_DNA"/>
</dbReference>
<feature type="signal peptide" evidence="1">
    <location>
        <begin position="1"/>
        <end position="21"/>
    </location>
</feature>
<evidence type="ECO:0000259" key="2">
    <source>
        <dbReference type="SMART" id="SM00736"/>
    </source>
</evidence>
<dbReference type="GO" id="GO:0005509">
    <property type="term" value="F:calcium ion binding"/>
    <property type="evidence" value="ECO:0007669"/>
    <property type="project" value="InterPro"/>
</dbReference>
<dbReference type="GO" id="GO:0016020">
    <property type="term" value="C:membrane"/>
    <property type="evidence" value="ECO:0007669"/>
    <property type="project" value="InterPro"/>
</dbReference>
<feature type="chain" id="PRO_5009528691" description="Dystroglycan-type cadherin-like domain-containing protein" evidence="1">
    <location>
        <begin position="22"/>
        <end position="3001"/>
    </location>
</feature>
<feature type="domain" description="Dystroglycan-type cadherin-like" evidence="2">
    <location>
        <begin position="2138"/>
        <end position="2231"/>
    </location>
</feature>
<dbReference type="SUPFAM" id="SSF49313">
    <property type="entry name" value="Cadherin-like"/>
    <property type="match status" value="1"/>
</dbReference>
<dbReference type="InterPro" id="IPR013783">
    <property type="entry name" value="Ig-like_fold"/>
</dbReference>
<reference evidence="3 4" key="1">
    <citation type="journal article" date="2016" name="Nat. Commun.">
        <title>Thousands of microbial genomes shed light on interconnected biogeochemical processes in an aquifer system.</title>
        <authorList>
            <person name="Anantharaman K."/>
            <person name="Brown C.T."/>
            <person name="Hug L.A."/>
            <person name="Sharon I."/>
            <person name="Castelle C.J."/>
            <person name="Probst A.J."/>
            <person name="Thomas B.C."/>
            <person name="Singh A."/>
            <person name="Wilkins M.J."/>
            <person name="Karaoz U."/>
            <person name="Brodie E.L."/>
            <person name="Williams K.H."/>
            <person name="Hubbard S.S."/>
            <person name="Banfield J.F."/>
        </authorList>
    </citation>
    <scope>NUCLEOTIDE SEQUENCE [LARGE SCALE GENOMIC DNA]</scope>
</reference>